<dbReference type="HAMAP" id="MF_00261">
    <property type="entry name" value="RNApol_arch_Rpo11"/>
    <property type="match status" value="1"/>
</dbReference>
<dbReference type="InterPro" id="IPR009025">
    <property type="entry name" value="RBP11-like_dimer"/>
</dbReference>
<evidence type="ECO:0000259" key="6">
    <source>
        <dbReference type="Pfam" id="PF13656"/>
    </source>
</evidence>
<dbReference type="InterPro" id="IPR037685">
    <property type="entry name" value="RBP11"/>
</dbReference>
<dbReference type="InterPro" id="IPR022905">
    <property type="entry name" value="Rpo11-like"/>
</dbReference>
<evidence type="ECO:0000256" key="5">
    <source>
        <dbReference type="ARBA" id="ARBA00025751"/>
    </source>
</evidence>
<dbReference type="Proteomes" id="UP000256964">
    <property type="component" value="Unassembled WGS sequence"/>
</dbReference>
<keyword evidence="3" id="KW-0804">Transcription</keyword>
<evidence type="ECO:0000256" key="2">
    <source>
        <dbReference type="ARBA" id="ARBA00022478"/>
    </source>
</evidence>
<proteinExistence type="inferred from homology"/>
<evidence type="ECO:0000313" key="8">
    <source>
        <dbReference type="Proteomes" id="UP000256964"/>
    </source>
</evidence>
<gene>
    <name evidence="7" type="ORF">OH76DRAFT_1406103</name>
</gene>
<organism evidence="7 8">
    <name type="scientific">Lentinus brumalis</name>
    <dbReference type="NCBI Taxonomy" id="2498619"/>
    <lineage>
        <taxon>Eukaryota</taxon>
        <taxon>Fungi</taxon>
        <taxon>Dikarya</taxon>
        <taxon>Basidiomycota</taxon>
        <taxon>Agaricomycotina</taxon>
        <taxon>Agaricomycetes</taxon>
        <taxon>Polyporales</taxon>
        <taxon>Polyporaceae</taxon>
        <taxon>Lentinus</taxon>
    </lineage>
</organism>
<keyword evidence="4" id="KW-0539">Nucleus</keyword>
<evidence type="ECO:0000256" key="4">
    <source>
        <dbReference type="ARBA" id="ARBA00023242"/>
    </source>
</evidence>
<comment type="subcellular location">
    <subcellularLocation>
        <location evidence="1">Nucleus</location>
    </subcellularLocation>
</comment>
<evidence type="ECO:0000313" key="7">
    <source>
        <dbReference type="EMBL" id="RDX47226.1"/>
    </source>
</evidence>
<evidence type="ECO:0000256" key="1">
    <source>
        <dbReference type="ARBA" id="ARBA00004123"/>
    </source>
</evidence>
<dbReference type="CDD" id="cd06926">
    <property type="entry name" value="RNAP_II_RPB11"/>
    <property type="match status" value="1"/>
</dbReference>
<dbReference type="SUPFAM" id="SSF55257">
    <property type="entry name" value="RBP11-like subunits of RNA polymerase"/>
    <property type="match status" value="1"/>
</dbReference>
<dbReference type="GO" id="GO:0046983">
    <property type="term" value="F:protein dimerization activity"/>
    <property type="evidence" value="ECO:0007669"/>
    <property type="project" value="InterPro"/>
</dbReference>
<dbReference type="GO" id="GO:0005665">
    <property type="term" value="C:RNA polymerase II, core complex"/>
    <property type="evidence" value="ECO:0007669"/>
    <property type="project" value="InterPro"/>
</dbReference>
<sequence>MNAPNRYELYVLEEGERPVEVTEDTKIPNAATIKIVKQDHTLANLLRSQLLGMPNVLFAGYKVPHPLHPYFLLKIQTDGSVTPAAVLEKACTDLITTLATLESKFKREFTMNTVEGGVQEDAYGVPTSGAQWESGGTYVDLG</sequence>
<dbReference type="AlphaFoldDB" id="A0A371D3U9"/>
<keyword evidence="2 7" id="KW-0240">DNA-directed RNA polymerase</keyword>
<dbReference type="GO" id="GO:0006366">
    <property type="term" value="P:transcription by RNA polymerase II"/>
    <property type="evidence" value="ECO:0007669"/>
    <property type="project" value="InterPro"/>
</dbReference>
<dbReference type="Gene3D" id="3.30.1360.10">
    <property type="entry name" value="RNA polymerase, RBP11-like subunit"/>
    <property type="match status" value="1"/>
</dbReference>
<evidence type="ECO:0000256" key="3">
    <source>
        <dbReference type="ARBA" id="ARBA00023163"/>
    </source>
</evidence>
<dbReference type="GO" id="GO:0003899">
    <property type="term" value="F:DNA-directed RNA polymerase activity"/>
    <property type="evidence" value="ECO:0007669"/>
    <property type="project" value="InterPro"/>
</dbReference>
<dbReference type="PANTHER" id="PTHR13946:SF16">
    <property type="entry name" value="DNA-DIRECTED RNA POLYMERASE II SUBUNIT RPB11"/>
    <property type="match status" value="1"/>
</dbReference>
<dbReference type="Pfam" id="PF13656">
    <property type="entry name" value="RNA_pol_L_2"/>
    <property type="match status" value="1"/>
</dbReference>
<dbReference type="InterPro" id="IPR036603">
    <property type="entry name" value="RBP11-like"/>
</dbReference>
<comment type="similarity">
    <text evidence="5">Belongs to the archaeal Rpo11/eukaryotic RPB11/RPC19 RNA polymerase subunit family.</text>
</comment>
<keyword evidence="8" id="KW-1185">Reference proteome</keyword>
<dbReference type="EMBL" id="KZ857420">
    <property type="protein sequence ID" value="RDX47226.1"/>
    <property type="molecule type" value="Genomic_DNA"/>
</dbReference>
<accession>A0A371D3U9</accession>
<feature type="domain" description="DNA-directed RNA polymerase RBP11-like dimerisation" evidence="6">
    <location>
        <begin position="30"/>
        <end position="103"/>
    </location>
</feature>
<protein>
    <submittedName>
        <fullName evidence="7">DNA-directed RNA polymerase II</fullName>
    </submittedName>
</protein>
<dbReference type="STRING" id="139420.A0A371D3U9"/>
<reference evidence="7 8" key="1">
    <citation type="journal article" date="2018" name="Biotechnol. Biofuels">
        <title>Integrative visual omics of the white-rot fungus Polyporus brumalis exposes the biotechnological potential of its oxidative enzymes for delignifying raw plant biomass.</title>
        <authorList>
            <person name="Miyauchi S."/>
            <person name="Rancon A."/>
            <person name="Drula E."/>
            <person name="Hage H."/>
            <person name="Chaduli D."/>
            <person name="Favel A."/>
            <person name="Grisel S."/>
            <person name="Henrissat B."/>
            <person name="Herpoel-Gimbert I."/>
            <person name="Ruiz-Duenas F.J."/>
            <person name="Chevret D."/>
            <person name="Hainaut M."/>
            <person name="Lin J."/>
            <person name="Wang M."/>
            <person name="Pangilinan J."/>
            <person name="Lipzen A."/>
            <person name="Lesage-Meessen L."/>
            <person name="Navarro D."/>
            <person name="Riley R."/>
            <person name="Grigoriev I.V."/>
            <person name="Zhou S."/>
            <person name="Raouche S."/>
            <person name="Rosso M.N."/>
        </authorList>
    </citation>
    <scope>NUCLEOTIDE SEQUENCE [LARGE SCALE GENOMIC DNA]</scope>
    <source>
        <strain evidence="7 8">BRFM 1820</strain>
    </source>
</reference>
<dbReference type="OrthoDB" id="10248581at2759"/>
<name>A0A371D3U9_9APHY</name>
<dbReference type="PANTHER" id="PTHR13946">
    <property type="entry name" value="DNA-DIRECTED RNA POLYMERASE I,II,III"/>
    <property type="match status" value="1"/>
</dbReference>